<dbReference type="InterPro" id="IPR005234">
    <property type="entry name" value="ScpB_csome_segregation"/>
</dbReference>
<evidence type="ECO:0000256" key="5">
    <source>
        <dbReference type="SAM" id="MobiDB-lite"/>
    </source>
</evidence>
<dbReference type="EMBL" id="BAABKP010000006">
    <property type="protein sequence ID" value="GAA4800015.1"/>
    <property type="molecule type" value="Genomic_DNA"/>
</dbReference>
<feature type="region of interest" description="Disordered" evidence="5">
    <location>
        <begin position="1"/>
        <end position="65"/>
    </location>
</feature>
<sequence>MNENKAQHPDYTANDLDILNSGSWGFDSEDESSDSASEASPASVREHNPWDKEASEPTAEQEVQAENQLSRVELQPGGIKAAIEAILAVADVPVSAREFSAALIVSEHAIETALEQLYREYNGYDDGETVHEPRGFELRRIAGGWRLYARQGFSPWVGRFVVGAQSSKLSRAALETLAVIAYQQPATRSYVAQVRGVNVDAAIRNLKARGLITETVPDEKGITQYITTDTLLEKLGLKSLDQLPALAPYLPDVDQVASDPELTTT</sequence>
<evidence type="ECO:0008006" key="8">
    <source>
        <dbReference type="Google" id="ProtNLM"/>
    </source>
</evidence>
<keyword evidence="4" id="KW-0131">Cell cycle</keyword>
<comment type="caution">
    <text evidence="6">The sequence shown here is derived from an EMBL/GenBank/DDBJ whole genome shotgun (WGS) entry which is preliminary data.</text>
</comment>
<feature type="compositionally biased region" description="Low complexity" evidence="5">
    <location>
        <begin position="34"/>
        <end position="43"/>
    </location>
</feature>
<name>A0ABP9BSU6_9MICC</name>
<dbReference type="PANTHER" id="PTHR34298">
    <property type="entry name" value="SEGREGATION AND CONDENSATION PROTEIN B"/>
    <property type="match status" value="1"/>
</dbReference>
<evidence type="ECO:0000256" key="3">
    <source>
        <dbReference type="ARBA" id="ARBA00022829"/>
    </source>
</evidence>
<evidence type="ECO:0000313" key="7">
    <source>
        <dbReference type="Proteomes" id="UP001500187"/>
    </source>
</evidence>
<evidence type="ECO:0000256" key="4">
    <source>
        <dbReference type="ARBA" id="ARBA00023306"/>
    </source>
</evidence>
<dbReference type="Pfam" id="PF04079">
    <property type="entry name" value="SMC_ScpB"/>
    <property type="match status" value="1"/>
</dbReference>
<keyword evidence="2" id="KW-0132">Cell division</keyword>
<dbReference type="Proteomes" id="UP001500187">
    <property type="component" value="Unassembled WGS sequence"/>
</dbReference>
<keyword evidence="7" id="KW-1185">Reference proteome</keyword>
<dbReference type="SUPFAM" id="SSF46785">
    <property type="entry name" value="Winged helix' DNA-binding domain"/>
    <property type="match status" value="2"/>
</dbReference>
<dbReference type="InterPro" id="IPR036390">
    <property type="entry name" value="WH_DNA-bd_sf"/>
</dbReference>
<organism evidence="6 7">
    <name type="scientific">Rothia endophytica</name>
    <dbReference type="NCBI Taxonomy" id="1324766"/>
    <lineage>
        <taxon>Bacteria</taxon>
        <taxon>Bacillati</taxon>
        <taxon>Actinomycetota</taxon>
        <taxon>Actinomycetes</taxon>
        <taxon>Micrococcales</taxon>
        <taxon>Micrococcaceae</taxon>
        <taxon>Rothia</taxon>
    </lineage>
</organism>
<evidence type="ECO:0000313" key="6">
    <source>
        <dbReference type="EMBL" id="GAA4800015.1"/>
    </source>
</evidence>
<gene>
    <name evidence="6" type="ORF">GCM10023352_19990</name>
</gene>
<proteinExistence type="predicted"/>
<feature type="compositionally biased region" description="Basic and acidic residues" evidence="5">
    <location>
        <begin position="44"/>
        <end position="55"/>
    </location>
</feature>
<evidence type="ECO:0000256" key="1">
    <source>
        <dbReference type="ARBA" id="ARBA00022490"/>
    </source>
</evidence>
<reference evidence="7" key="1">
    <citation type="journal article" date="2019" name="Int. J. Syst. Evol. Microbiol.">
        <title>The Global Catalogue of Microorganisms (GCM) 10K type strain sequencing project: providing services to taxonomists for standard genome sequencing and annotation.</title>
        <authorList>
            <consortium name="The Broad Institute Genomics Platform"/>
            <consortium name="The Broad Institute Genome Sequencing Center for Infectious Disease"/>
            <person name="Wu L."/>
            <person name="Ma J."/>
        </authorList>
    </citation>
    <scope>NUCLEOTIDE SEQUENCE [LARGE SCALE GENOMIC DNA]</scope>
    <source>
        <strain evidence="7">JCM 18541</strain>
    </source>
</reference>
<protein>
    <recommendedName>
        <fullName evidence="8">SMC-Scp complex subunit ScpB</fullName>
    </recommendedName>
</protein>
<keyword evidence="1" id="KW-0963">Cytoplasm</keyword>
<dbReference type="InterPro" id="IPR036388">
    <property type="entry name" value="WH-like_DNA-bd_sf"/>
</dbReference>
<dbReference type="PANTHER" id="PTHR34298:SF2">
    <property type="entry name" value="SEGREGATION AND CONDENSATION PROTEIN B"/>
    <property type="match status" value="1"/>
</dbReference>
<keyword evidence="3" id="KW-0159">Chromosome partition</keyword>
<evidence type="ECO:0000256" key="2">
    <source>
        <dbReference type="ARBA" id="ARBA00022618"/>
    </source>
</evidence>
<dbReference type="RefSeq" id="WP_345447133.1">
    <property type="nucleotide sequence ID" value="NZ_BAABKP010000006.1"/>
</dbReference>
<dbReference type="Gene3D" id="1.10.10.10">
    <property type="entry name" value="Winged helix-like DNA-binding domain superfamily/Winged helix DNA-binding domain"/>
    <property type="match status" value="2"/>
</dbReference>
<accession>A0ABP9BSU6</accession>